<evidence type="ECO:0000256" key="8">
    <source>
        <dbReference type="PIRSR" id="PIRSR000185-3"/>
    </source>
</evidence>
<dbReference type="SUPFAM" id="SSF51735">
    <property type="entry name" value="NAD(P)-binding Rossmann-fold domains"/>
    <property type="match status" value="1"/>
</dbReference>
<dbReference type="FunFam" id="3.40.50.10860:FF:000003">
    <property type="entry name" value="Glutamate dehydrogenase"/>
    <property type="match status" value="1"/>
</dbReference>
<dbReference type="InterPro" id="IPR033524">
    <property type="entry name" value="Glu/Leu/Phe/Val_DH_AS"/>
</dbReference>
<dbReference type="OrthoDB" id="9803297at2"/>
<evidence type="ECO:0000256" key="4">
    <source>
        <dbReference type="ARBA" id="ARBA00048584"/>
    </source>
</evidence>
<dbReference type="PROSITE" id="PS00074">
    <property type="entry name" value="GLFV_DEHYDROGENASE"/>
    <property type="match status" value="1"/>
</dbReference>
<dbReference type="PANTHER" id="PTHR11606">
    <property type="entry name" value="GLUTAMATE DEHYDROGENASE"/>
    <property type="match status" value="1"/>
</dbReference>
<keyword evidence="7" id="KW-0520">NAD</keyword>
<gene>
    <name evidence="11" type="ORF">CWE08_08505</name>
</gene>
<evidence type="ECO:0000256" key="1">
    <source>
        <dbReference type="ARBA" id="ARBA00003868"/>
    </source>
</evidence>
<dbReference type="InterPro" id="IPR036291">
    <property type="entry name" value="NAD(P)-bd_dom_sf"/>
</dbReference>
<dbReference type="GO" id="GO:0000166">
    <property type="term" value="F:nucleotide binding"/>
    <property type="evidence" value="ECO:0007669"/>
    <property type="project" value="UniProtKB-KW"/>
</dbReference>
<feature type="domain" description="Glutamate/phenylalanine/leucine/valine/L-tryptophan dehydrogenase C-terminal" evidence="10">
    <location>
        <begin position="186"/>
        <end position="426"/>
    </location>
</feature>
<feature type="binding site" evidence="7">
    <location>
        <position position="73"/>
    </location>
    <ligand>
        <name>substrate</name>
    </ligand>
</feature>
<feature type="binding site" evidence="7">
    <location>
        <position position="224"/>
    </location>
    <ligand>
        <name>NAD(+)</name>
        <dbReference type="ChEBI" id="CHEBI:57540"/>
    </ligand>
</feature>
<evidence type="ECO:0000313" key="12">
    <source>
        <dbReference type="Proteomes" id="UP000288395"/>
    </source>
</evidence>
<feature type="binding site" evidence="7">
    <location>
        <position position="193"/>
    </location>
    <ligand>
        <name>NAD(+)</name>
        <dbReference type="ChEBI" id="CHEBI:57540"/>
    </ligand>
</feature>
<accession>A0A432VU61</accession>
<dbReference type="InterPro" id="IPR006095">
    <property type="entry name" value="Glu/Leu/Phe/Val/Trp_DH"/>
</dbReference>
<comment type="caution">
    <text evidence="11">The sequence shown here is derived from an EMBL/GenBank/DDBJ whole genome shotgun (WGS) entry which is preliminary data.</text>
</comment>
<dbReference type="GO" id="GO:0004354">
    <property type="term" value="F:glutamate dehydrogenase (NADP+) activity"/>
    <property type="evidence" value="ECO:0007669"/>
    <property type="project" value="UniProtKB-EC"/>
</dbReference>
<reference evidence="12" key="1">
    <citation type="journal article" date="2018" name="Front. Microbiol.">
        <title>Genome-Based Analysis Reveals the Taxonomy and Diversity of the Family Idiomarinaceae.</title>
        <authorList>
            <person name="Liu Y."/>
            <person name="Lai Q."/>
            <person name="Shao Z."/>
        </authorList>
    </citation>
    <scope>NUCLEOTIDE SEQUENCE [LARGE SCALE GENOMIC DNA]</scope>
    <source>
        <strain evidence="12">GBPy7</strain>
    </source>
</reference>
<protein>
    <recommendedName>
        <fullName evidence="5">Glutamate dehydrogenase</fullName>
    </recommendedName>
</protein>
<evidence type="ECO:0000256" key="6">
    <source>
        <dbReference type="PIRSR" id="PIRSR000185-1"/>
    </source>
</evidence>
<comment type="similarity">
    <text evidence="2 5 9">Belongs to the Glu/Leu/Phe/Val dehydrogenases family.</text>
</comment>
<dbReference type="Proteomes" id="UP000288395">
    <property type="component" value="Unassembled WGS sequence"/>
</dbReference>
<feature type="active site" description="Proton donor" evidence="6">
    <location>
        <position position="109"/>
    </location>
</feature>
<keyword evidence="12" id="KW-1185">Reference proteome</keyword>
<evidence type="ECO:0000256" key="5">
    <source>
        <dbReference type="PIRNR" id="PIRNR000185"/>
    </source>
</evidence>
<keyword evidence="3 5" id="KW-0560">Oxidoreductase</keyword>
<evidence type="ECO:0000259" key="10">
    <source>
        <dbReference type="SMART" id="SM00839"/>
    </source>
</evidence>
<dbReference type="CDD" id="cd01076">
    <property type="entry name" value="NAD_bind_1_Glu_DH"/>
    <property type="match status" value="1"/>
</dbReference>
<evidence type="ECO:0000313" key="11">
    <source>
        <dbReference type="EMBL" id="RUO19949.1"/>
    </source>
</evidence>
<dbReference type="RefSeq" id="WP_126767501.1">
    <property type="nucleotide sequence ID" value="NZ_PIPJ01000006.1"/>
</dbReference>
<evidence type="ECO:0000256" key="2">
    <source>
        <dbReference type="ARBA" id="ARBA00006382"/>
    </source>
</evidence>
<feature type="site" description="Important for catalysis" evidence="8">
    <location>
        <position position="149"/>
    </location>
</feature>
<dbReference type="Gene3D" id="3.40.50.720">
    <property type="entry name" value="NAD(P)-binding Rossmann-like Domain"/>
    <property type="match status" value="1"/>
</dbReference>
<comment type="catalytic activity">
    <reaction evidence="4">
        <text>L-glutamate + NADP(+) + H2O = 2-oxoglutarate + NH4(+) + NADPH + H(+)</text>
        <dbReference type="Rhea" id="RHEA:11612"/>
        <dbReference type="ChEBI" id="CHEBI:15377"/>
        <dbReference type="ChEBI" id="CHEBI:15378"/>
        <dbReference type="ChEBI" id="CHEBI:16810"/>
        <dbReference type="ChEBI" id="CHEBI:28938"/>
        <dbReference type="ChEBI" id="CHEBI:29985"/>
        <dbReference type="ChEBI" id="CHEBI:57783"/>
        <dbReference type="ChEBI" id="CHEBI:58349"/>
        <dbReference type="EC" id="1.4.1.4"/>
    </reaction>
</comment>
<keyword evidence="7" id="KW-0547">Nucleotide-binding</keyword>
<feature type="binding site" evidence="7">
    <location>
        <position position="97"/>
    </location>
    <ligand>
        <name>substrate</name>
    </ligand>
</feature>
<dbReference type="GO" id="GO:0004352">
    <property type="term" value="F:glutamate dehydrogenase (NAD+) activity"/>
    <property type="evidence" value="ECO:0007669"/>
    <property type="project" value="TreeGrafter"/>
</dbReference>
<dbReference type="Pfam" id="PF00208">
    <property type="entry name" value="ELFV_dehydrog"/>
    <property type="match status" value="1"/>
</dbReference>
<dbReference type="Pfam" id="PF02812">
    <property type="entry name" value="ELFV_dehydrog_N"/>
    <property type="match status" value="1"/>
</dbReference>
<evidence type="ECO:0000256" key="3">
    <source>
        <dbReference type="ARBA" id="ARBA00023002"/>
    </source>
</evidence>
<dbReference type="EMBL" id="PIPJ01000006">
    <property type="protein sequence ID" value="RUO19949.1"/>
    <property type="molecule type" value="Genomic_DNA"/>
</dbReference>
<dbReference type="InterPro" id="IPR006096">
    <property type="entry name" value="Glu/Leu/Phe/Val/Trp_DH_C"/>
</dbReference>
<comment type="function">
    <text evidence="1">Catalyzes the reversible oxidative deamination of glutamate to alpha-ketoglutarate and ammonia.</text>
</comment>
<dbReference type="Gene3D" id="3.40.50.10860">
    <property type="entry name" value="Leucine Dehydrogenase, chain A, domain 1"/>
    <property type="match status" value="1"/>
</dbReference>
<proteinExistence type="inferred from homology"/>
<dbReference type="SMART" id="SM00839">
    <property type="entry name" value="ELFV_dehydrog"/>
    <property type="match status" value="1"/>
</dbReference>
<organism evidence="11 12">
    <name type="scientific">Aliidiomarina iranensis</name>
    <dbReference type="NCBI Taxonomy" id="1434071"/>
    <lineage>
        <taxon>Bacteria</taxon>
        <taxon>Pseudomonadati</taxon>
        <taxon>Pseudomonadota</taxon>
        <taxon>Gammaproteobacteria</taxon>
        <taxon>Alteromonadales</taxon>
        <taxon>Idiomarinaceae</taxon>
        <taxon>Aliidiomarina</taxon>
    </lineage>
</organism>
<feature type="binding site" evidence="7">
    <location>
        <position position="362"/>
    </location>
    <ligand>
        <name>substrate</name>
    </ligand>
</feature>
<dbReference type="AlphaFoldDB" id="A0A432VU61"/>
<dbReference type="GO" id="GO:0006538">
    <property type="term" value="P:L-glutamate catabolic process"/>
    <property type="evidence" value="ECO:0007669"/>
    <property type="project" value="TreeGrafter"/>
</dbReference>
<evidence type="ECO:0000256" key="7">
    <source>
        <dbReference type="PIRSR" id="PIRSR000185-2"/>
    </source>
</evidence>
<sequence>MADTKAAPKVLDDARGRLEDIYERLDASDDARNRLSRPQQLIEASIPVRMDDGSLQIFPAWRVQYDLTRGPGKGGIRFHPDVNADEVTALSFWMAIKCAVVDLPYGGAKGGVCVDPKKLSRMELERLSRGYIRAMFDVIGPDLDIPAPDVNTNETIMGWMADEYSNIARAQTPAVITGKPLGLGGSVGRVAATGEGALEVLRIWIEQQDKKPEDLCVAVQGFGNAGYYFAKAALELGFRIVAVSDSKGAVYSKKGLDVEAIWKHKNETRELKGIIYSESSVGDEEGVEKLSNDELLSLDVDVLALAALENVITEDNADDVQAGMILELANGPVTSKADKALNKRNIPVLPDVLVNTGGVIVSYFEWIQNRTGDYWTADMVQERMNKRIGDEAEACFKLAKEENIDLRTAAYMQGIRRITKAMDDRGNQGYFNGDC</sequence>
<dbReference type="InterPro" id="IPR046346">
    <property type="entry name" value="Aminoacid_DH-like_N_sf"/>
</dbReference>
<dbReference type="PIRSF" id="PIRSF000185">
    <property type="entry name" value="Glu_DH"/>
    <property type="match status" value="1"/>
</dbReference>
<dbReference type="InterPro" id="IPR033922">
    <property type="entry name" value="NAD_bind_Glu_DH"/>
</dbReference>
<dbReference type="InterPro" id="IPR006097">
    <property type="entry name" value="Glu/Leu/Phe/Val/Trp_DH_dimer"/>
</dbReference>
<dbReference type="PANTHER" id="PTHR11606:SF13">
    <property type="entry name" value="GLUTAMATE DEHYDROGENASE 1, MITOCHONDRIAL"/>
    <property type="match status" value="1"/>
</dbReference>
<evidence type="ECO:0000256" key="9">
    <source>
        <dbReference type="RuleBase" id="RU004417"/>
    </source>
</evidence>
<dbReference type="SUPFAM" id="SSF53223">
    <property type="entry name" value="Aminoacid dehydrogenase-like, N-terminal domain"/>
    <property type="match status" value="1"/>
</dbReference>
<name>A0A432VU61_9GAMM</name>
<dbReference type="PRINTS" id="PR00082">
    <property type="entry name" value="GLFDHDRGNASE"/>
</dbReference>
<dbReference type="InterPro" id="IPR014362">
    <property type="entry name" value="Glu_DH"/>
</dbReference>